<dbReference type="Proteomes" id="UP000216345">
    <property type="component" value="Unassembled WGS sequence"/>
</dbReference>
<evidence type="ECO:0000313" key="7">
    <source>
        <dbReference type="EMBL" id="OYR15805.1"/>
    </source>
</evidence>
<dbReference type="Pfam" id="PF00497">
    <property type="entry name" value="SBP_bac_3"/>
    <property type="match status" value="1"/>
</dbReference>
<dbReference type="EMBL" id="NNRK01000024">
    <property type="protein sequence ID" value="OYR15805.1"/>
    <property type="molecule type" value="Genomic_DNA"/>
</dbReference>
<name>A0A256FLT3_9HYPH</name>
<dbReference type="InterPro" id="IPR018313">
    <property type="entry name" value="SBP_3_CS"/>
</dbReference>
<evidence type="ECO:0000256" key="1">
    <source>
        <dbReference type="ARBA" id="ARBA00004196"/>
    </source>
</evidence>
<evidence type="ECO:0000313" key="8">
    <source>
        <dbReference type="Proteomes" id="UP000216345"/>
    </source>
</evidence>
<dbReference type="Gene3D" id="3.40.190.10">
    <property type="entry name" value="Periplasmic binding protein-like II"/>
    <property type="match status" value="2"/>
</dbReference>
<evidence type="ECO:0000256" key="3">
    <source>
        <dbReference type="ARBA" id="ARBA00022729"/>
    </source>
</evidence>
<keyword evidence="8" id="KW-1185">Reference proteome</keyword>
<reference evidence="7 8" key="1">
    <citation type="submission" date="2017-07" db="EMBL/GenBank/DDBJ databases">
        <title>Phylogenetic study on the rhizospheric bacterium Ochrobactrum sp. A44.</title>
        <authorList>
            <person name="Krzyzanowska D.M."/>
            <person name="Ossowicki A."/>
            <person name="Rajewska M."/>
            <person name="Maciag T."/>
            <person name="Kaczynski Z."/>
            <person name="Czerwicka M."/>
            <person name="Jafra S."/>
        </authorList>
    </citation>
    <scope>NUCLEOTIDE SEQUENCE [LARGE SCALE GENOMIC DNA]</scope>
    <source>
        <strain evidence="7 8">PR17</strain>
    </source>
</reference>
<feature type="signal peptide" evidence="5">
    <location>
        <begin position="1"/>
        <end position="21"/>
    </location>
</feature>
<evidence type="ECO:0000259" key="6">
    <source>
        <dbReference type="SMART" id="SM00062"/>
    </source>
</evidence>
<dbReference type="GO" id="GO:0030313">
    <property type="term" value="C:cell envelope"/>
    <property type="evidence" value="ECO:0007669"/>
    <property type="project" value="UniProtKB-SubCell"/>
</dbReference>
<comment type="caution">
    <text evidence="7">The sequence shown here is derived from an EMBL/GenBank/DDBJ whole genome shotgun (WGS) entry which is preliminary data.</text>
</comment>
<feature type="chain" id="PRO_5013373243" evidence="5">
    <location>
        <begin position="22"/>
        <end position="281"/>
    </location>
</feature>
<organism evidence="7 8">
    <name type="scientific">Brucella rhizosphaerae</name>
    <dbReference type="NCBI Taxonomy" id="571254"/>
    <lineage>
        <taxon>Bacteria</taxon>
        <taxon>Pseudomonadati</taxon>
        <taxon>Pseudomonadota</taxon>
        <taxon>Alphaproteobacteria</taxon>
        <taxon>Hyphomicrobiales</taxon>
        <taxon>Brucellaceae</taxon>
        <taxon>Brucella/Ochrobactrum group</taxon>
        <taxon>Brucella</taxon>
    </lineage>
</organism>
<dbReference type="AlphaFoldDB" id="A0A256FLT3"/>
<dbReference type="RefSeq" id="WP_235818760.1">
    <property type="nucleotide sequence ID" value="NZ_JBHEEL010000016.1"/>
</dbReference>
<dbReference type="SUPFAM" id="SSF53850">
    <property type="entry name" value="Periplasmic binding protein-like II"/>
    <property type="match status" value="1"/>
</dbReference>
<dbReference type="SMART" id="SM00062">
    <property type="entry name" value="PBPb"/>
    <property type="match status" value="1"/>
</dbReference>
<feature type="domain" description="Solute-binding protein family 3/N-terminal" evidence="6">
    <location>
        <begin position="29"/>
        <end position="278"/>
    </location>
</feature>
<dbReference type="PANTHER" id="PTHR35936">
    <property type="entry name" value="MEMBRANE-BOUND LYTIC MUREIN TRANSGLYCOSYLASE F"/>
    <property type="match status" value="1"/>
</dbReference>
<sequence>MQKICSSFLLAFASVFSIATAAIASELPRLAIATEGYLRPYNLTRPDGTLDGYEIELGNYLCAHMKVTCTFVAQPFDGMIAGLNVGKYDAIMAGLSATPAREKVIDFSTSYSLTPQVFATMKGSRYDPLPHTGQSFYLPQDTSNANGTIRDIAQAIKGAKVGVVIGAINAALVDQYFKSGVQVVSYKTAEEAVMDLKAGRIDLIVHSRAFLNASENMPEYKSLVMTGPYFKGGILGRGVGVGIRKNDPKLREKFDDAIAAAKTDGTITRLSMKWFGFDVTP</sequence>
<dbReference type="PANTHER" id="PTHR35936:SF19">
    <property type="entry name" value="AMINO-ACID-BINDING PROTEIN YXEM-RELATED"/>
    <property type="match status" value="1"/>
</dbReference>
<dbReference type="PROSITE" id="PS01039">
    <property type="entry name" value="SBP_BACTERIAL_3"/>
    <property type="match status" value="1"/>
</dbReference>
<dbReference type="InterPro" id="IPR001638">
    <property type="entry name" value="Solute-binding_3/MltF_N"/>
</dbReference>
<comment type="subcellular location">
    <subcellularLocation>
        <location evidence="1">Cell envelope</location>
    </subcellularLocation>
</comment>
<protein>
    <submittedName>
        <fullName evidence="7">Bacterial extracellular solute-binding, 3 family protein</fullName>
    </submittedName>
</protein>
<evidence type="ECO:0000256" key="2">
    <source>
        <dbReference type="ARBA" id="ARBA00010333"/>
    </source>
</evidence>
<accession>A0A256FLT3</accession>
<comment type="similarity">
    <text evidence="2 4">Belongs to the bacterial solute-binding protein 3 family.</text>
</comment>
<keyword evidence="3 5" id="KW-0732">Signal</keyword>
<proteinExistence type="inferred from homology"/>
<gene>
    <name evidence="7" type="ORF">CEV32_4518</name>
</gene>
<evidence type="ECO:0000256" key="4">
    <source>
        <dbReference type="RuleBase" id="RU003744"/>
    </source>
</evidence>
<evidence type="ECO:0000256" key="5">
    <source>
        <dbReference type="SAM" id="SignalP"/>
    </source>
</evidence>